<evidence type="ECO:0000313" key="1">
    <source>
        <dbReference type="EMBL" id="EFJ10715.1"/>
    </source>
</evidence>
<dbReference type="KEGG" id="smo:SELMODRAFT_426950"/>
<dbReference type="Proteomes" id="UP000001514">
    <property type="component" value="Unassembled WGS sequence"/>
</dbReference>
<keyword evidence="2" id="KW-1185">Reference proteome</keyword>
<reference evidence="1 2" key="1">
    <citation type="journal article" date="2011" name="Science">
        <title>The Selaginella genome identifies genetic changes associated with the evolution of vascular plants.</title>
        <authorList>
            <person name="Banks J.A."/>
            <person name="Nishiyama T."/>
            <person name="Hasebe M."/>
            <person name="Bowman J.L."/>
            <person name="Gribskov M."/>
            <person name="dePamphilis C."/>
            <person name="Albert V.A."/>
            <person name="Aono N."/>
            <person name="Aoyama T."/>
            <person name="Ambrose B.A."/>
            <person name="Ashton N.W."/>
            <person name="Axtell M.J."/>
            <person name="Barker E."/>
            <person name="Barker M.S."/>
            <person name="Bennetzen J.L."/>
            <person name="Bonawitz N.D."/>
            <person name="Chapple C."/>
            <person name="Cheng C."/>
            <person name="Correa L.G."/>
            <person name="Dacre M."/>
            <person name="DeBarry J."/>
            <person name="Dreyer I."/>
            <person name="Elias M."/>
            <person name="Engstrom E.M."/>
            <person name="Estelle M."/>
            <person name="Feng L."/>
            <person name="Finet C."/>
            <person name="Floyd S.K."/>
            <person name="Frommer W.B."/>
            <person name="Fujita T."/>
            <person name="Gramzow L."/>
            <person name="Gutensohn M."/>
            <person name="Harholt J."/>
            <person name="Hattori M."/>
            <person name="Heyl A."/>
            <person name="Hirai T."/>
            <person name="Hiwatashi Y."/>
            <person name="Ishikawa M."/>
            <person name="Iwata M."/>
            <person name="Karol K.G."/>
            <person name="Koehler B."/>
            <person name="Kolukisaoglu U."/>
            <person name="Kubo M."/>
            <person name="Kurata T."/>
            <person name="Lalonde S."/>
            <person name="Li K."/>
            <person name="Li Y."/>
            <person name="Litt A."/>
            <person name="Lyons E."/>
            <person name="Manning G."/>
            <person name="Maruyama T."/>
            <person name="Michael T.P."/>
            <person name="Mikami K."/>
            <person name="Miyazaki S."/>
            <person name="Morinaga S."/>
            <person name="Murata T."/>
            <person name="Mueller-Roeber B."/>
            <person name="Nelson D.R."/>
            <person name="Obara M."/>
            <person name="Oguri Y."/>
            <person name="Olmstead R.G."/>
            <person name="Onodera N."/>
            <person name="Petersen B.L."/>
            <person name="Pils B."/>
            <person name="Prigge M."/>
            <person name="Rensing S.A."/>
            <person name="Riano-Pachon D.M."/>
            <person name="Roberts A.W."/>
            <person name="Sato Y."/>
            <person name="Scheller H.V."/>
            <person name="Schulz B."/>
            <person name="Schulz C."/>
            <person name="Shakirov E.V."/>
            <person name="Shibagaki N."/>
            <person name="Shinohara N."/>
            <person name="Shippen D.E."/>
            <person name="Soerensen I."/>
            <person name="Sotooka R."/>
            <person name="Sugimoto N."/>
            <person name="Sugita M."/>
            <person name="Sumikawa N."/>
            <person name="Tanurdzic M."/>
            <person name="Theissen G."/>
            <person name="Ulvskov P."/>
            <person name="Wakazuki S."/>
            <person name="Weng J.K."/>
            <person name="Willats W.W."/>
            <person name="Wipf D."/>
            <person name="Wolf P.G."/>
            <person name="Yang L."/>
            <person name="Zimmer A.D."/>
            <person name="Zhu Q."/>
            <person name="Mitros T."/>
            <person name="Hellsten U."/>
            <person name="Loque D."/>
            <person name="Otillar R."/>
            <person name="Salamov A."/>
            <person name="Schmutz J."/>
            <person name="Shapiro H."/>
            <person name="Lindquist E."/>
            <person name="Lucas S."/>
            <person name="Rokhsar D."/>
            <person name="Grigoriev I.V."/>
        </authorList>
    </citation>
    <scope>NUCLEOTIDE SEQUENCE [LARGE SCALE GENOMIC DNA]</scope>
</reference>
<dbReference type="InParanoid" id="D8SY08"/>
<sequence>MKEYHDQVSAFGHCLLDIISKGLGLENIYDFTKFMNYCLPYHKPELVKARAMSILLQDDGGIGSLQRWSLVCGRFRSFSPNNIAKRMQSIRAPSTESEHTQRSRDSWWFSLVVGPLPEMEDCLHGIVINRKKYALMLSPNFPTSVTLAKGPPLEQDYSPA</sequence>
<name>D8SY08_SELML</name>
<evidence type="ECO:0000313" key="2">
    <source>
        <dbReference type="Proteomes" id="UP000001514"/>
    </source>
</evidence>
<dbReference type="EMBL" id="GL377652">
    <property type="protein sequence ID" value="EFJ10715.1"/>
    <property type="molecule type" value="Genomic_DNA"/>
</dbReference>
<accession>D8SY08</accession>
<protein>
    <submittedName>
        <fullName evidence="1">Uncharacterized protein</fullName>
    </submittedName>
</protein>
<dbReference type="HOGENOM" id="CLU_1655178_0_0_1"/>
<dbReference type="Gramene" id="EFJ10715">
    <property type="protein sequence ID" value="EFJ10715"/>
    <property type="gene ID" value="SELMODRAFT_426950"/>
</dbReference>
<organism evidence="2">
    <name type="scientific">Selaginella moellendorffii</name>
    <name type="common">Spikemoss</name>
    <dbReference type="NCBI Taxonomy" id="88036"/>
    <lineage>
        <taxon>Eukaryota</taxon>
        <taxon>Viridiplantae</taxon>
        <taxon>Streptophyta</taxon>
        <taxon>Embryophyta</taxon>
        <taxon>Tracheophyta</taxon>
        <taxon>Lycopodiopsida</taxon>
        <taxon>Selaginellales</taxon>
        <taxon>Selaginellaceae</taxon>
        <taxon>Selaginella</taxon>
    </lineage>
</organism>
<gene>
    <name evidence="1" type="ORF">SELMODRAFT_426950</name>
</gene>
<proteinExistence type="predicted"/>
<dbReference type="AlphaFoldDB" id="D8SY08"/>